<dbReference type="EMBL" id="FZNZ01000039">
    <property type="protein sequence ID" value="SNS08845.1"/>
    <property type="molecule type" value="Genomic_DNA"/>
</dbReference>
<sequence>MLQRYCFNGCLASISYVVICVFVLFCVGVDLGWVGKRVKEKLSDQCGVRAVYGYLLILDAVL</sequence>
<keyword evidence="3" id="KW-1185">Reference proteome</keyword>
<name>A0AA94LLR2_9BACT</name>
<organism evidence="2 3">
    <name type="scientific">Prevotella jejuni</name>
    <dbReference type="NCBI Taxonomy" id="1177574"/>
    <lineage>
        <taxon>Bacteria</taxon>
        <taxon>Pseudomonadati</taxon>
        <taxon>Bacteroidota</taxon>
        <taxon>Bacteroidia</taxon>
        <taxon>Bacteroidales</taxon>
        <taxon>Prevotellaceae</taxon>
        <taxon>Prevotella</taxon>
    </lineage>
</organism>
<protein>
    <submittedName>
        <fullName evidence="2">Uncharacterized protein</fullName>
    </submittedName>
</protein>
<proteinExistence type="predicted"/>
<comment type="caution">
    <text evidence="2">The sequence shown here is derived from an EMBL/GenBank/DDBJ whole genome shotgun (WGS) entry which is preliminary data.</text>
</comment>
<dbReference type="AlphaFoldDB" id="A0AA94LLR2"/>
<evidence type="ECO:0000256" key="1">
    <source>
        <dbReference type="SAM" id="Phobius"/>
    </source>
</evidence>
<evidence type="ECO:0000313" key="3">
    <source>
        <dbReference type="Proteomes" id="UP000198427"/>
    </source>
</evidence>
<keyword evidence="1" id="KW-0812">Transmembrane</keyword>
<keyword evidence="1" id="KW-1133">Transmembrane helix</keyword>
<keyword evidence="1" id="KW-0472">Membrane</keyword>
<feature type="transmembrane region" description="Helical" evidence="1">
    <location>
        <begin position="12"/>
        <end position="33"/>
    </location>
</feature>
<accession>A0AA94LLR2</accession>
<reference evidence="2 3" key="1">
    <citation type="submission" date="2017-06" db="EMBL/GenBank/DDBJ databases">
        <authorList>
            <person name="Varghese N."/>
            <person name="Submissions S."/>
        </authorList>
    </citation>
    <scope>NUCLEOTIDE SEQUENCE [LARGE SCALE GENOMIC DNA]</scope>
    <source>
        <strain evidence="2 3">DSM 26989</strain>
    </source>
</reference>
<evidence type="ECO:0000313" key="2">
    <source>
        <dbReference type="EMBL" id="SNS08845.1"/>
    </source>
</evidence>
<dbReference type="Proteomes" id="UP000198427">
    <property type="component" value="Unassembled WGS sequence"/>
</dbReference>
<gene>
    <name evidence="2" type="ORF">SAMN06265364_1398</name>
</gene>